<keyword evidence="8 9" id="KW-0067">ATP-binding</keyword>
<gene>
    <name evidence="12" type="ORF">ECU08_1480</name>
</gene>
<evidence type="ECO:0000256" key="8">
    <source>
        <dbReference type="ARBA" id="ARBA00022840"/>
    </source>
</evidence>
<evidence type="ECO:0000256" key="6">
    <source>
        <dbReference type="ARBA" id="ARBA00022741"/>
    </source>
</evidence>
<evidence type="ECO:0000256" key="2">
    <source>
        <dbReference type="ARBA" id="ARBA00010791"/>
    </source>
</evidence>
<evidence type="ECO:0000313" key="12">
    <source>
        <dbReference type="EMBL" id="AGE95042.1"/>
    </source>
</evidence>
<feature type="binding site" evidence="9">
    <location>
        <position position="43"/>
    </location>
    <ligand>
        <name>ATP</name>
        <dbReference type="ChEBI" id="CHEBI:30616"/>
    </ligand>
</feature>
<dbReference type="InterPro" id="IPR011009">
    <property type="entry name" value="Kinase-like_dom_sf"/>
</dbReference>
<reference evidence="12" key="1">
    <citation type="journal article" date="2013" name="Eukaryot. Cell">
        <title>Extremely Reduced Levels of Heterozygosity in the Vertebrate Pathogen Encephalitozoon cuniculi.</title>
        <authorList>
            <person name="Selman M."/>
            <person name="Sak B."/>
            <person name="Kvac M."/>
            <person name="Farinelli L."/>
            <person name="Weiss L.M."/>
            <person name="Corradi N."/>
        </authorList>
    </citation>
    <scope>NUCLEOTIDE SEQUENCE</scope>
</reference>
<dbReference type="InterPro" id="IPR000719">
    <property type="entry name" value="Prot_kinase_dom"/>
</dbReference>
<dbReference type="SMART" id="SM00220">
    <property type="entry name" value="S_TKc"/>
    <property type="match status" value="1"/>
</dbReference>
<name>M1K757_ENCCN</name>
<dbReference type="GO" id="GO:0005737">
    <property type="term" value="C:cytoplasm"/>
    <property type="evidence" value="ECO:0007669"/>
    <property type="project" value="UniProtKB-SubCell"/>
</dbReference>
<feature type="domain" description="Protein kinase" evidence="11">
    <location>
        <begin position="10"/>
        <end position="256"/>
    </location>
</feature>
<evidence type="ECO:0000256" key="4">
    <source>
        <dbReference type="ARBA" id="ARBA00022527"/>
    </source>
</evidence>
<dbReference type="VEuPathDB" id="MicrosporidiaDB:AEWQ_081490"/>
<comment type="similarity">
    <text evidence="2">Belongs to the protein kinase superfamily. CAMK Ser/Thr protein kinase family. NIM1 subfamily.</text>
</comment>
<keyword evidence="7 12" id="KW-0418">Kinase</keyword>
<dbReference type="Gene3D" id="1.10.510.10">
    <property type="entry name" value="Transferase(Phosphotransferase) domain 1"/>
    <property type="match status" value="1"/>
</dbReference>
<dbReference type="PROSITE" id="PS00108">
    <property type="entry name" value="PROTEIN_KINASE_ST"/>
    <property type="match status" value="1"/>
</dbReference>
<evidence type="ECO:0000256" key="10">
    <source>
        <dbReference type="RuleBase" id="RU000304"/>
    </source>
</evidence>
<dbReference type="PROSITE" id="PS50011">
    <property type="entry name" value="PROTEIN_KINASE_DOM"/>
    <property type="match status" value="1"/>
</dbReference>
<proteinExistence type="inferred from homology"/>
<accession>M1K757</accession>
<organism evidence="12">
    <name type="scientific">Encephalitozoon cuniculi</name>
    <name type="common">Microsporidian parasite</name>
    <dbReference type="NCBI Taxonomy" id="6035"/>
    <lineage>
        <taxon>Eukaryota</taxon>
        <taxon>Fungi</taxon>
        <taxon>Fungi incertae sedis</taxon>
        <taxon>Microsporidia</taxon>
        <taxon>Unikaryonidae</taxon>
        <taxon>Encephalitozoon</taxon>
    </lineage>
</organism>
<evidence type="ECO:0000256" key="9">
    <source>
        <dbReference type="PROSITE-ProRule" id="PRU10141"/>
    </source>
</evidence>
<protein>
    <submittedName>
        <fullName evidence="12">Snf1-related protein kinase</fullName>
    </submittedName>
</protein>
<dbReference type="InterPro" id="IPR008271">
    <property type="entry name" value="Ser/Thr_kinase_AS"/>
</dbReference>
<evidence type="ECO:0000256" key="3">
    <source>
        <dbReference type="ARBA" id="ARBA00022490"/>
    </source>
</evidence>
<keyword evidence="3" id="KW-0963">Cytoplasm</keyword>
<dbReference type="GO" id="GO:0035556">
    <property type="term" value="P:intracellular signal transduction"/>
    <property type="evidence" value="ECO:0007669"/>
    <property type="project" value="TreeGrafter"/>
</dbReference>
<dbReference type="VEuPathDB" id="MicrosporidiaDB:AEWD_081450"/>
<keyword evidence="6 9" id="KW-0547">Nucleotide-binding</keyword>
<dbReference type="AlphaFoldDB" id="M1K757"/>
<dbReference type="GO" id="GO:0004674">
    <property type="term" value="F:protein serine/threonine kinase activity"/>
    <property type="evidence" value="ECO:0007669"/>
    <property type="project" value="UniProtKB-KW"/>
</dbReference>
<dbReference type="InterPro" id="IPR017441">
    <property type="entry name" value="Protein_kinase_ATP_BS"/>
</dbReference>
<dbReference type="VEuPathDB" id="MicrosporidiaDB:AEWR_081500"/>
<dbReference type="PANTHER" id="PTHR24346">
    <property type="entry name" value="MAP/MICROTUBULE AFFINITY-REGULATING KINASE"/>
    <property type="match status" value="1"/>
</dbReference>
<dbReference type="GO" id="GO:0005524">
    <property type="term" value="F:ATP binding"/>
    <property type="evidence" value="ECO:0007669"/>
    <property type="project" value="UniProtKB-UniRule"/>
</dbReference>
<keyword evidence="4 10" id="KW-0723">Serine/threonine-protein kinase</keyword>
<evidence type="ECO:0000259" key="11">
    <source>
        <dbReference type="PROSITE" id="PS50011"/>
    </source>
</evidence>
<evidence type="ECO:0000256" key="1">
    <source>
        <dbReference type="ARBA" id="ARBA00004496"/>
    </source>
</evidence>
<dbReference type="PROSITE" id="PS00107">
    <property type="entry name" value="PROTEIN_KINASE_ATP"/>
    <property type="match status" value="1"/>
</dbReference>
<dbReference type="SUPFAM" id="SSF56112">
    <property type="entry name" value="Protein kinase-like (PK-like)"/>
    <property type="match status" value="1"/>
</dbReference>
<evidence type="ECO:0000256" key="5">
    <source>
        <dbReference type="ARBA" id="ARBA00022679"/>
    </source>
</evidence>
<keyword evidence="5" id="KW-0808">Transferase</keyword>
<dbReference type="PANTHER" id="PTHR24346:SF82">
    <property type="entry name" value="KP78A-RELATED"/>
    <property type="match status" value="1"/>
</dbReference>
<dbReference type="VEuPathDB" id="MicrosporidiaDB:ECU08_1480"/>
<comment type="subcellular location">
    <subcellularLocation>
        <location evidence="1">Cytoplasm</location>
    </subcellularLocation>
</comment>
<evidence type="ECO:0000256" key="7">
    <source>
        <dbReference type="ARBA" id="ARBA00022777"/>
    </source>
</evidence>
<dbReference type="VEuPathDB" id="MicrosporidiaDB:M970_081500"/>
<dbReference type="FunFam" id="1.10.510.10:FF:000571">
    <property type="entry name" value="Maternal embryonic leucine zipper kinase"/>
    <property type="match status" value="1"/>
</dbReference>
<dbReference type="Pfam" id="PF00069">
    <property type="entry name" value="Pkinase"/>
    <property type="match status" value="1"/>
</dbReference>
<dbReference type="EMBL" id="KC513605">
    <property type="protein sequence ID" value="AGE95042.1"/>
    <property type="molecule type" value="Genomic_DNA"/>
</dbReference>
<sequence length="467" mass="53927">MYFQRKFLNFDMTGLLGSGSYGDVLSAVDNITGMDVAIKFIKKDAGECKRGLESKIQLILNHENICKLYGCISTSKNLVLVLELVRGVDLHRYIRRNGRLEEAYARSLFIQMLRAVDYLHTHSIVHRDLKLENVMISGETVKICDFGLSTFYDSSSVLRDYCGTPQCAPPEIMNGIPYVGPEVDIWCLGVILYAMVHGKLPFEDGDTKLSSRHAIVSKMRIDESLSSELRDLIRKTIEPDRSMRIKMDQMMEHPWINSTRERYRKSVVFIDDNSIERLAEIGFKREDILRNIADRDSREYSAYCLVSKRLLSGHHLFAPDDIQLCRPYNIVSLDLMADEKTISSHQKRMWKHEILRRMSPVREGCFFPFFWNRRKTYLVKRDMNLDLEGSRALIEHSLAMFPKITFRKKSKYAVYHPSGLVVKIGLVEKPPFTTCNFILAGGSKIEFVDFVVDFIRFVGEENSEKII</sequence>